<feature type="compositionally biased region" description="Basic residues" evidence="1">
    <location>
        <begin position="239"/>
        <end position="250"/>
    </location>
</feature>
<name>D9PJX8_9ZZZZ</name>
<reference evidence="2" key="2">
    <citation type="journal article" date="2011" name="Microb. Ecol.">
        <title>Taxonomic and Functional Metagenomic Profiling of the Microbial Community in the Anoxic Sediment of a Sub-saline Shallow Lake (Laguna de Carrizo, Central Spain).</title>
        <authorList>
            <person name="Ferrer M."/>
            <person name="Guazzaroni M.E."/>
            <person name="Richter M."/>
            <person name="Garcia-Salamanca A."/>
            <person name="Yarza P."/>
            <person name="Suarez-Suarez A."/>
            <person name="Solano J."/>
            <person name="Alcaide M."/>
            <person name="van Dillewijn P."/>
            <person name="Molina-Henares M.A."/>
            <person name="Lopez-Cortes N."/>
            <person name="Al-Ramahi Y."/>
            <person name="Guerrero C."/>
            <person name="Acosta A."/>
            <person name="de Eugenio L.I."/>
            <person name="Martinez V."/>
            <person name="Marques S."/>
            <person name="Rojo F."/>
            <person name="Santero E."/>
            <person name="Genilloud O."/>
            <person name="Perez-Perez J."/>
            <person name="Rossello-Mora R."/>
            <person name="Ramos J.L."/>
        </authorList>
    </citation>
    <scope>NUCLEOTIDE SEQUENCE</scope>
</reference>
<accession>D9PJX8</accession>
<dbReference type="AlphaFoldDB" id="D9PJX8"/>
<evidence type="ECO:0000256" key="1">
    <source>
        <dbReference type="SAM" id="MobiDB-lite"/>
    </source>
</evidence>
<proteinExistence type="predicted"/>
<organism evidence="2">
    <name type="scientific">sediment metagenome</name>
    <dbReference type="NCBI Taxonomy" id="749907"/>
    <lineage>
        <taxon>unclassified sequences</taxon>
        <taxon>metagenomes</taxon>
        <taxon>ecological metagenomes</taxon>
    </lineage>
</organism>
<gene>
    <name evidence="2" type="ORF">LDC_1841</name>
</gene>
<feature type="non-terminal residue" evidence="2">
    <location>
        <position position="1"/>
    </location>
</feature>
<reference evidence="2" key="1">
    <citation type="submission" date="2010-07" db="EMBL/GenBank/DDBJ databases">
        <authorList>
            <consortium name="CONSOLIDER consortium CSD2007-00005"/>
            <person name="Guazzaroni M.-E."/>
            <person name="Richter M."/>
            <person name="Garcia-Salamanca A."/>
            <person name="Yarza P."/>
            <person name="Ferrer M."/>
        </authorList>
    </citation>
    <scope>NUCLEOTIDE SEQUENCE</scope>
</reference>
<evidence type="ECO:0000313" key="2">
    <source>
        <dbReference type="EMBL" id="EFK96138.1"/>
    </source>
</evidence>
<comment type="caution">
    <text evidence="2">The sequence shown here is derived from an EMBL/GenBank/DDBJ whole genome shotgun (WGS) entry which is preliminary data.</text>
</comment>
<protein>
    <submittedName>
        <fullName evidence="2">Uncharacterized protein</fullName>
    </submittedName>
</protein>
<feature type="compositionally biased region" description="Low complexity" evidence="1">
    <location>
        <begin position="258"/>
        <end position="267"/>
    </location>
</feature>
<feature type="region of interest" description="Disordered" evidence="1">
    <location>
        <begin position="227"/>
        <end position="283"/>
    </location>
</feature>
<dbReference type="EMBL" id="ADZX01000560">
    <property type="protein sequence ID" value="EFK96138.1"/>
    <property type="molecule type" value="Genomic_DNA"/>
</dbReference>
<sequence length="283" mass="31646">LTKRHAWFGRHSFAGSWQHNDNLFGNGTMGEYNIAPGNTQPIDSATNIILRRTYLDFWTPGGQRGALDPWANPIPEAPGMKAAFIWNNAHPWNQTVGKSWMIATQSRFPGDRIVLTAGYRRERIENNNASLGGERLPNSTNLWLTRPYRFDPATVAAYDGATKTFGAVVMPLPWLGLTYNQSESAFPQSNFTDIYDRLLVPRPGRGARLCGAAQSPRRPALRLAEHLSQPGTRSVPRCHQQHAARPGRARAQRDPQYAATHRAAAARQPDRPRHHPGRHLEVP</sequence>